<accession>A0A0I6GBL7</accession>
<dbReference type="AlphaFoldDB" id="A0A0I6GBL7"/>
<dbReference type="EMBL" id="WNIB01000126">
    <property type="protein sequence ID" value="MTV91023.1"/>
    <property type="molecule type" value="Genomic_DNA"/>
</dbReference>
<dbReference type="GO" id="GO:0016740">
    <property type="term" value="F:transferase activity"/>
    <property type="evidence" value="ECO:0007669"/>
    <property type="project" value="UniProtKB-KW"/>
</dbReference>
<proteinExistence type="predicted"/>
<dbReference type="Proteomes" id="UP000476212">
    <property type="component" value="Unassembled WGS sequence"/>
</dbReference>
<dbReference type="RefSeq" id="WP_000634194.1">
    <property type="nucleotide sequence ID" value="NZ_BAWV01000028.1"/>
</dbReference>
<name>A0A0I6GBL7_STREE</name>
<protein>
    <submittedName>
        <fullName evidence="1">Nucleotidyltransferase</fullName>
    </submittedName>
</protein>
<keyword evidence="1" id="KW-0808">Transferase</keyword>
<evidence type="ECO:0000313" key="2">
    <source>
        <dbReference type="Proteomes" id="UP000476212"/>
    </source>
</evidence>
<evidence type="ECO:0000313" key="1">
    <source>
        <dbReference type="EMBL" id="MTV91023.1"/>
    </source>
</evidence>
<comment type="caution">
    <text evidence="1">The sequence shown here is derived from an EMBL/GenBank/DDBJ whole genome shotgun (WGS) entry which is preliminary data.</text>
</comment>
<sequence length="240" mass="28173">MITYRNDLLSKELDILISFFKKCEVGKISLVITGSLARGNPRIKDGKLESDIDILVIVDSIQQLISIKKTLEGRFHFVHKISLIFCLKERINRSRYRGIINSIRSVDNLLVDNLHIKNQIIEALDSPTNIVEQTRSMIQEFCYYSSKYLISKNNYLELKLEKYWKEIATLNHIDKKIKHLDFERIFAVLKEHKIQILDSSEYFFQNVKTSENIYLEMRDLVSLENQGLDFEHCILSLGER</sequence>
<organism evidence="1 2">
    <name type="scientific">Streptococcus pneumoniae</name>
    <dbReference type="NCBI Taxonomy" id="1313"/>
    <lineage>
        <taxon>Bacteria</taxon>
        <taxon>Bacillati</taxon>
        <taxon>Bacillota</taxon>
        <taxon>Bacilli</taxon>
        <taxon>Lactobacillales</taxon>
        <taxon>Streptococcaceae</taxon>
        <taxon>Streptococcus</taxon>
    </lineage>
</organism>
<dbReference type="SUPFAM" id="SSF81301">
    <property type="entry name" value="Nucleotidyltransferase"/>
    <property type="match status" value="1"/>
</dbReference>
<dbReference type="InterPro" id="IPR043519">
    <property type="entry name" value="NT_sf"/>
</dbReference>
<gene>
    <name evidence="1" type="ORF">GM544_11320</name>
</gene>
<dbReference type="Gene3D" id="3.30.460.10">
    <property type="entry name" value="Beta Polymerase, domain 2"/>
    <property type="match status" value="1"/>
</dbReference>
<reference evidence="1 2" key="1">
    <citation type="submission" date="2019-11" db="EMBL/GenBank/DDBJ databases">
        <title>Growth characteristics of pneumococcus vary with the chemical composition of the capsule and with environmental conditions.</title>
        <authorList>
            <person name="Tothpal A."/>
            <person name="Desobry K."/>
            <person name="Joshi S."/>
            <person name="Wyllie A.L."/>
            <person name="Weinberger D.M."/>
        </authorList>
    </citation>
    <scope>NUCLEOTIDE SEQUENCE [LARGE SCALE GENOMIC DNA]</scope>
    <source>
        <strain evidence="2">pnumococcus15C</strain>
    </source>
</reference>